<gene>
    <name evidence="2" type="primary">ycf17</name>
</gene>
<dbReference type="GeneID" id="32891515"/>
<dbReference type="AlphaFoldDB" id="A0A1X9PUX4"/>
<dbReference type="GO" id="GO:0009507">
    <property type="term" value="C:chloroplast"/>
    <property type="evidence" value="ECO:0007669"/>
    <property type="project" value="UniProtKB-SubCell"/>
</dbReference>
<evidence type="ECO:0000313" key="2">
    <source>
        <dbReference type="EMBL" id="ARO90513.1"/>
    </source>
</evidence>
<keyword evidence="1" id="KW-0812">Transmembrane</keyword>
<organism evidence="2">
    <name type="scientific">Boldia erythrosiphon</name>
    <dbReference type="NCBI Taxonomy" id="74908"/>
    <lineage>
        <taxon>Eukaryota</taxon>
        <taxon>Rhodophyta</taxon>
        <taxon>Compsopogonophyceae</taxon>
        <taxon>Compsopogonales</taxon>
        <taxon>Boldiaceae</taxon>
        <taxon>Boldia</taxon>
    </lineage>
</organism>
<dbReference type="RefSeq" id="YP_009369825.1">
    <property type="nucleotide sequence ID" value="NC_034776.1"/>
</dbReference>
<dbReference type="SUPFAM" id="SSF103511">
    <property type="entry name" value="Chlorophyll a-b binding protein"/>
    <property type="match status" value="1"/>
</dbReference>
<feature type="transmembrane region" description="Helical" evidence="1">
    <location>
        <begin position="20"/>
        <end position="39"/>
    </location>
</feature>
<proteinExistence type="predicted"/>
<keyword evidence="1" id="KW-1133">Transmembrane helix</keyword>
<sequence>MFKKDQNRWKWGFNQSAENWNGRIAMIAFIIILVIELITRQNILVMLRITL</sequence>
<keyword evidence="2" id="KW-0150">Chloroplast</keyword>
<name>A0A1X9PUX4_9RHOD</name>
<keyword evidence="1" id="KW-0472">Membrane</keyword>
<evidence type="ECO:0000256" key="1">
    <source>
        <dbReference type="SAM" id="Phobius"/>
    </source>
</evidence>
<dbReference type="EMBL" id="KY709208">
    <property type="protein sequence ID" value="ARO90513.1"/>
    <property type="molecule type" value="Genomic_DNA"/>
</dbReference>
<reference evidence="2" key="1">
    <citation type="submission" date="2017-03" db="EMBL/GenBank/DDBJ databases">
        <title>The new red algal subphylum Proteorhodophytina comprises the largest and most divergent plastid genomes known.</title>
        <authorList>
            <person name="Munoz-Gomez S.A."/>
            <person name="Mejia-Franco F.G."/>
            <person name="Durnin K."/>
            <person name="Morgan C."/>
            <person name="Grisdale C.J."/>
            <person name="Archibald J.M."/>
            <person name="Slamovits C.H."/>
        </authorList>
    </citation>
    <scope>NUCLEOTIDE SEQUENCE</scope>
    <source>
        <strain evidence="2">UTEX LB2858</strain>
    </source>
</reference>
<dbReference type="Gene3D" id="1.10.3460.10">
    <property type="entry name" value="Chlorophyll a/b binding protein domain"/>
    <property type="match status" value="1"/>
</dbReference>
<protein>
    <submittedName>
        <fullName evidence="2">Conserved hypothetical plastid protein</fullName>
    </submittedName>
</protein>
<geneLocation type="chloroplast" evidence="2"/>
<accession>A0A1X9PUX4</accession>
<keyword evidence="2" id="KW-0934">Plastid</keyword>